<feature type="transmembrane region" description="Helical" evidence="7">
    <location>
        <begin position="293"/>
        <end position="312"/>
    </location>
</feature>
<feature type="domain" description="ABC transmembrane type-1" evidence="8">
    <location>
        <begin position="97"/>
        <end position="314"/>
    </location>
</feature>
<evidence type="ECO:0000313" key="9">
    <source>
        <dbReference type="EMBL" id="MCU0105128.1"/>
    </source>
</evidence>
<dbReference type="EMBL" id="JAOEGN010000009">
    <property type="protein sequence ID" value="MCU0105128.1"/>
    <property type="molecule type" value="Genomic_DNA"/>
</dbReference>
<accession>A0ABT2PZP4</accession>
<dbReference type="Gene3D" id="1.10.3720.10">
    <property type="entry name" value="MetI-like"/>
    <property type="match status" value="1"/>
</dbReference>
<keyword evidence="6 7" id="KW-0472">Membrane</keyword>
<proteinExistence type="inferred from homology"/>
<dbReference type="PROSITE" id="PS50928">
    <property type="entry name" value="ABC_TM1"/>
    <property type="match status" value="1"/>
</dbReference>
<evidence type="ECO:0000259" key="8">
    <source>
        <dbReference type="PROSITE" id="PS50928"/>
    </source>
</evidence>
<evidence type="ECO:0000256" key="5">
    <source>
        <dbReference type="ARBA" id="ARBA00022989"/>
    </source>
</evidence>
<feature type="transmembrane region" description="Helical" evidence="7">
    <location>
        <begin position="137"/>
        <end position="157"/>
    </location>
</feature>
<reference evidence="10" key="1">
    <citation type="submission" date="2023-07" db="EMBL/GenBank/DDBJ databases">
        <title>Novel Mycoplasma species identified in domestic and wild animals.</title>
        <authorList>
            <person name="Volokhov D.V."/>
            <person name="Furtak V.A."/>
            <person name="Zagorodnyaya T.A."/>
        </authorList>
    </citation>
    <scope>NUCLEOTIDE SEQUENCE [LARGE SCALE GENOMIC DNA]</scope>
    <source>
        <strain evidence="10">92-19</strain>
    </source>
</reference>
<evidence type="ECO:0000256" key="1">
    <source>
        <dbReference type="ARBA" id="ARBA00004651"/>
    </source>
</evidence>
<dbReference type="Proteomes" id="UP001209076">
    <property type="component" value="Unassembled WGS sequence"/>
</dbReference>
<dbReference type="RefSeq" id="WP_262096396.1">
    <property type="nucleotide sequence ID" value="NZ_JAOEGN010000009.1"/>
</dbReference>
<name>A0ABT2PZP4_9MOLU</name>
<feature type="transmembrane region" description="Helical" evidence="7">
    <location>
        <begin position="32"/>
        <end position="53"/>
    </location>
</feature>
<keyword evidence="10" id="KW-1185">Reference proteome</keyword>
<evidence type="ECO:0000256" key="6">
    <source>
        <dbReference type="ARBA" id="ARBA00023136"/>
    </source>
</evidence>
<keyword evidence="3" id="KW-1003">Cell membrane</keyword>
<gene>
    <name evidence="9" type="ORF">N7603_05610</name>
</gene>
<protein>
    <submittedName>
        <fullName evidence="9">ABC transporter permease subunit</fullName>
    </submittedName>
</protein>
<dbReference type="PANTHER" id="PTHR43227:SF11">
    <property type="entry name" value="BLL4140 PROTEIN"/>
    <property type="match status" value="1"/>
</dbReference>
<evidence type="ECO:0000256" key="4">
    <source>
        <dbReference type="ARBA" id="ARBA00022692"/>
    </source>
</evidence>
<dbReference type="InterPro" id="IPR000515">
    <property type="entry name" value="MetI-like"/>
</dbReference>
<sequence>MKSKPIALYKIDGTKLNKVVQKQRKVWNQNDYILIGMAMLSVLFLAVFAYAPIYGLVLAFKAGDGYLNILNAINQAPWVGLDNFKDFLADPDFINIMQNTLGLNILQLLINFPAPIIFAILMSELMSDRFKKTVQTVTFFPHFISWVIFGGIFLSLLDFETGIVNTLLVDIGLIAKPLDILGGEQYFWGLIIITSIIKGVGWGSVIYVAAISGIPNELYEAAKIDGASRFQRIIHITIPSIAPTIVLFFILSIAGILNNGIEHLWVFQNANNIMRSEVLDTFIYKFGIPQWRYSYATAIGMLKSVISLALLISSNSILKKFTGKGIY</sequence>
<evidence type="ECO:0000256" key="2">
    <source>
        <dbReference type="ARBA" id="ARBA00022448"/>
    </source>
</evidence>
<feature type="transmembrane region" description="Helical" evidence="7">
    <location>
        <begin position="105"/>
        <end position="125"/>
    </location>
</feature>
<evidence type="ECO:0000313" key="10">
    <source>
        <dbReference type="Proteomes" id="UP001209076"/>
    </source>
</evidence>
<evidence type="ECO:0000256" key="3">
    <source>
        <dbReference type="ARBA" id="ARBA00022475"/>
    </source>
</evidence>
<organism evidence="9 10">
    <name type="scientific">Paracholeplasma vituli</name>
    <dbReference type="NCBI Taxonomy" id="69473"/>
    <lineage>
        <taxon>Bacteria</taxon>
        <taxon>Bacillati</taxon>
        <taxon>Mycoplasmatota</taxon>
        <taxon>Mollicutes</taxon>
        <taxon>Acholeplasmatales</taxon>
        <taxon>Acholeplasmataceae</taxon>
        <taxon>Paracholeplasma</taxon>
    </lineage>
</organism>
<dbReference type="InterPro" id="IPR035906">
    <property type="entry name" value="MetI-like_sf"/>
</dbReference>
<dbReference type="Pfam" id="PF00528">
    <property type="entry name" value="BPD_transp_1"/>
    <property type="match status" value="1"/>
</dbReference>
<dbReference type="CDD" id="cd06261">
    <property type="entry name" value="TM_PBP2"/>
    <property type="match status" value="1"/>
</dbReference>
<keyword evidence="4 7" id="KW-0812">Transmembrane</keyword>
<keyword evidence="2 7" id="KW-0813">Transport</keyword>
<evidence type="ECO:0000256" key="7">
    <source>
        <dbReference type="RuleBase" id="RU363032"/>
    </source>
</evidence>
<feature type="transmembrane region" description="Helical" evidence="7">
    <location>
        <begin position="233"/>
        <end position="257"/>
    </location>
</feature>
<comment type="similarity">
    <text evidence="7">Belongs to the binding-protein-dependent transport system permease family.</text>
</comment>
<dbReference type="SUPFAM" id="SSF161098">
    <property type="entry name" value="MetI-like"/>
    <property type="match status" value="1"/>
</dbReference>
<dbReference type="PANTHER" id="PTHR43227">
    <property type="entry name" value="BLL4140 PROTEIN"/>
    <property type="match status" value="1"/>
</dbReference>
<feature type="transmembrane region" description="Helical" evidence="7">
    <location>
        <begin position="186"/>
        <end position="212"/>
    </location>
</feature>
<comment type="subcellular location">
    <subcellularLocation>
        <location evidence="1 7">Cell membrane</location>
        <topology evidence="1 7">Multi-pass membrane protein</topology>
    </subcellularLocation>
</comment>
<keyword evidence="5 7" id="KW-1133">Transmembrane helix</keyword>
<dbReference type="InterPro" id="IPR050809">
    <property type="entry name" value="UgpAE/MalFG_permease"/>
</dbReference>
<comment type="caution">
    <text evidence="9">The sequence shown here is derived from an EMBL/GenBank/DDBJ whole genome shotgun (WGS) entry which is preliminary data.</text>
</comment>